<organism evidence="1 2">
    <name type="scientific">Streptomyces gamaensis</name>
    <dbReference type="NCBI Taxonomy" id="1763542"/>
    <lineage>
        <taxon>Bacteria</taxon>
        <taxon>Bacillati</taxon>
        <taxon>Actinomycetota</taxon>
        <taxon>Actinomycetes</taxon>
        <taxon>Kitasatosporales</taxon>
        <taxon>Streptomycetaceae</taxon>
        <taxon>Streptomyces</taxon>
    </lineage>
</organism>
<sequence>MNYTTRDRLIWELTGWDADERPAHVTELSREEIVRIRDLFDRRLPPAGMDEWLAYATYEVAPDLQPQVLAAIPRLDFKPGLDYFVEGMVLSD</sequence>
<protein>
    <submittedName>
        <fullName evidence="1">Uncharacterized protein</fullName>
    </submittedName>
</protein>
<name>A0ABW0YZA7_9ACTN</name>
<dbReference type="EMBL" id="JBHSPB010000009">
    <property type="protein sequence ID" value="MFC5721796.1"/>
    <property type="molecule type" value="Genomic_DNA"/>
</dbReference>
<evidence type="ECO:0000313" key="2">
    <source>
        <dbReference type="Proteomes" id="UP001596083"/>
    </source>
</evidence>
<keyword evidence="2" id="KW-1185">Reference proteome</keyword>
<comment type="caution">
    <text evidence="1">The sequence shown here is derived from an EMBL/GenBank/DDBJ whole genome shotgun (WGS) entry which is preliminary data.</text>
</comment>
<proteinExistence type="predicted"/>
<dbReference type="Proteomes" id="UP001596083">
    <property type="component" value="Unassembled WGS sequence"/>
</dbReference>
<dbReference type="RefSeq" id="WP_390317149.1">
    <property type="nucleotide sequence ID" value="NZ_JBHSPB010000009.1"/>
</dbReference>
<accession>A0ABW0YZA7</accession>
<reference evidence="2" key="1">
    <citation type="journal article" date="2019" name="Int. J. Syst. Evol. Microbiol.">
        <title>The Global Catalogue of Microorganisms (GCM) 10K type strain sequencing project: providing services to taxonomists for standard genome sequencing and annotation.</title>
        <authorList>
            <consortium name="The Broad Institute Genomics Platform"/>
            <consortium name="The Broad Institute Genome Sequencing Center for Infectious Disease"/>
            <person name="Wu L."/>
            <person name="Ma J."/>
        </authorList>
    </citation>
    <scope>NUCLEOTIDE SEQUENCE [LARGE SCALE GENOMIC DNA]</scope>
    <source>
        <strain evidence="2">CGMCC 4.7304</strain>
    </source>
</reference>
<gene>
    <name evidence="1" type="ORF">ACFP1Z_16615</name>
</gene>
<evidence type="ECO:0000313" key="1">
    <source>
        <dbReference type="EMBL" id="MFC5721796.1"/>
    </source>
</evidence>